<evidence type="ECO:0000313" key="2">
    <source>
        <dbReference type="Proteomes" id="UP000326340"/>
    </source>
</evidence>
<sequence>MTVHLGPQAMLSYGNATTYNSAKLIEGNPRCLTRDFDAYPLRQWANSGNMMNLTRGNSAVNKFQAVAKEVIVSVGEFEARRWAGEEEQPGTIESRASRPSGHNVLAVMGKHTGVPQCGLSPERPPFSSGSLLIFH</sequence>
<dbReference type="EMBL" id="PUHP01000016">
    <property type="protein sequence ID" value="TQN74916.1"/>
    <property type="molecule type" value="Genomic_DNA"/>
</dbReference>
<reference evidence="1 2" key="1">
    <citation type="journal article" date="2019" name="Sci. Rep.">
        <title>Colletotrichum shisoi sp. nov., an anthracnose pathogen of Perilla frutescens in Japan: molecular phylogenetic, morphological and genomic evidence.</title>
        <authorList>
            <person name="Gan P."/>
            <person name="Tsushima A."/>
            <person name="Hiroyama R."/>
            <person name="Narusaka M."/>
            <person name="Takano Y."/>
            <person name="Narusaka Y."/>
            <person name="Kawaradani M."/>
            <person name="Damm U."/>
            <person name="Shirasu K."/>
        </authorList>
    </citation>
    <scope>NUCLEOTIDE SEQUENCE [LARGE SCALE GENOMIC DNA]</scope>
    <source>
        <strain evidence="1 2">PG-2018a</strain>
    </source>
</reference>
<accession>A0A5Q4C804</accession>
<dbReference type="Proteomes" id="UP000326340">
    <property type="component" value="Unassembled WGS sequence"/>
</dbReference>
<dbReference type="OrthoDB" id="10474815at2759"/>
<gene>
    <name evidence="1" type="ORF">CSHISOI_00485</name>
</gene>
<evidence type="ECO:0000313" key="1">
    <source>
        <dbReference type="EMBL" id="TQN74916.1"/>
    </source>
</evidence>
<comment type="caution">
    <text evidence="1">The sequence shown here is derived from an EMBL/GenBank/DDBJ whole genome shotgun (WGS) entry which is preliminary data.</text>
</comment>
<proteinExistence type="predicted"/>
<protein>
    <submittedName>
        <fullName evidence="1">Uncharacterized protein</fullName>
    </submittedName>
</protein>
<organism evidence="1 2">
    <name type="scientific">Colletotrichum shisoi</name>
    <dbReference type="NCBI Taxonomy" id="2078593"/>
    <lineage>
        <taxon>Eukaryota</taxon>
        <taxon>Fungi</taxon>
        <taxon>Dikarya</taxon>
        <taxon>Ascomycota</taxon>
        <taxon>Pezizomycotina</taxon>
        <taxon>Sordariomycetes</taxon>
        <taxon>Hypocreomycetidae</taxon>
        <taxon>Glomerellales</taxon>
        <taxon>Glomerellaceae</taxon>
        <taxon>Colletotrichum</taxon>
        <taxon>Colletotrichum destructivum species complex</taxon>
    </lineage>
</organism>
<dbReference type="AlphaFoldDB" id="A0A5Q4C804"/>
<name>A0A5Q4C804_9PEZI</name>
<keyword evidence="2" id="KW-1185">Reference proteome</keyword>